<evidence type="ECO:0000313" key="2">
    <source>
        <dbReference type="EMBL" id="PWI73022.1"/>
    </source>
</evidence>
<protein>
    <submittedName>
        <fullName evidence="2">Uncharacterized protein</fullName>
    </submittedName>
</protein>
<evidence type="ECO:0000256" key="1">
    <source>
        <dbReference type="SAM" id="MobiDB-lite"/>
    </source>
</evidence>
<dbReference type="EMBL" id="LCWV01000005">
    <property type="protein sequence ID" value="PWI73022.1"/>
    <property type="molecule type" value="Genomic_DNA"/>
</dbReference>
<organism evidence="2 3">
    <name type="scientific">Purpureocillium lilacinum</name>
    <name type="common">Paecilomyces lilacinus</name>
    <dbReference type="NCBI Taxonomy" id="33203"/>
    <lineage>
        <taxon>Eukaryota</taxon>
        <taxon>Fungi</taxon>
        <taxon>Dikarya</taxon>
        <taxon>Ascomycota</taxon>
        <taxon>Pezizomycotina</taxon>
        <taxon>Sordariomycetes</taxon>
        <taxon>Hypocreomycetidae</taxon>
        <taxon>Hypocreales</taxon>
        <taxon>Ophiocordycipitaceae</taxon>
        <taxon>Purpureocillium</taxon>
    </lineage>
</organism>
<feature type="compositionally biased region" description="Polar residues" evidence="1">
    <location>
        <begin position="471"/>
        <end position="483"/>
    </location>
</feature>
<comment type="caution">
    <text evidence="2">The sequence shown here is derived from an EMBL/GenBank/DDBJ whole genome shotgun (WGS) entry which is preliminary data.</text>
</comment>
<gene>
    <name evidence="2" type="ORF">PCL_10037</name>
</gene>
<evidence type="ECO:0000313" key="3">
    <source>
        <dbReference type="Proteomes" id="UP000245956"/>
    </source>
</evidence>
<proteinExistence type="predicted"/>
<sequence>MYKMPNLKAKRDAQVAQVESALKNCAAELVERALAHFKENPAPKSTPRGLRDILGSSVVAHDDLWTTEDEERLQNDCASREDAFAAVQGSAQLLTAWKSCIQSMRCSPLAIISPRHSLFVHQEATRARGQNRATTDGLLWPQSLYTELVTLVSSSIWLGEPLALSAAIQFAVICRTDERRPWRMPCVTSCQGMEALKRRAMRPLDVSPSDTLEEISVNVEEAGNGLSVMFQLLRSIGESVTSGSALGRAEGPVKYEVTVQDLKSIREAIDSLQIGSAAPVVLPTSVSEALAKLGRASCPPSSAELVDFHRRSWLHERRLATRDSRQRQRDSAGSRRRGESRGSQDEPREFSSDRSDDGQLQPMLGQPRCHWEIDELSSVSNSDIFLDNLDESEDVHQDGAQRDEEEDGSAKEEDDSGLARQGRAETGRGDAVGATQTHRDRAKRGRAVSEECDASPTRRRPAKRSRRNSSVKNGSASAPSPNVRSDAEPARGLSREAARELARRPGPCGPKQRPVAGPGPNKSLEEQIRELEERHNAAPSVHVAWRTPQEERVVLFADGGPKDRRPNKPGVATYKVPNALSVTKPPRLESEQEVQRNKVADWFLNET</sequence>
<feature type="compositionally biased region" description="Basic and acidic residues" evidence="1">
    <location>
        <begin position="319"/>
        <end position="357"/>
    </location>
</feature>
<reference evidence="2 3" key="1">
    <citation type="journal article" date="2016" name="Front. Microbiol.">
        <title>Genome and transcriptome sequences reveal the specific parasitism of the nematophagous Purpureocillium lilacinum 36-1.</title>
        <authorList>
            <person name="Xie J."/>
            <person name="Li S."/>
            <person name="Mo C."/>
            <person name="Xiao X."/>
            <person name="Peng D."/>
            <person name="Wang G."/>
            <person name="Xiao Y."/>
        </authorList>
    </citation>
    <scope>NUCLEOTIDE SEQUENCE [LARGE SCALE GENOMIC DNA]</scope>
    <source>
        <strain evidence="2 3">36-1</strain>
    </source>
</reference>
<dbReference type="AlphaFoldDB" id="A0A2U3EEW7"/>
<feature type="compositionally biased region" description="Basic and acidic residues" evidence="1">
    <location>
        <begin position="485"/>
        <end position="503"/>
    </location>
</feature>
<feature type="compositionally biased region" description="Basic residues" evidence="1">
    <location>
        <begin position="457"/>
        <end position="469"/>
    </location>
</feature>
<feature type="region of interest" description="Disordered" evidence="1">
    <location>
        <begin position="319"/>
        <end position="364"/>
    </location>
</feature>
<name>A0A2U3EEW7_PURLI</name>
<accession>A0A2U3EEW7</accession>
<feature type="compositionally biased region" description="Acidic residues" evidence="1">
    <location>
        <begin position="403"/>
        <end position="416"/>
    </location>
</feature>
<feature type="region of interest" description="Disordered" evidence="1">
    <location>
        <begin position="395"/>
        <end position="525"/>
    </location>
</feature>
<dbReference type="Proteomes" id="UP000245956">
    <property type="component" value="Unassembled WGS sequence"/>
</dbReference>